<feature type="domain" description="Metallo-beta-lactamase" evidence="6">
    <location>
        <begin position="41"/>
        <end position="204"/>
    </location>
</feature>
<dbReference type="EMBL" id="UINC01041216">
    <property type="protein sequence ID" value="SVB42175.1"/>
    <property type="molecule type" value="Genomic_DNA"/>
</dbReference>
<protein>
    <recommendedName>
        <fullName evidence="6">Metallo-beta-lactamase domain-containing protein</fullName>
    </recommendedName>
</protein>
<keyword evidence="5" id="KW-0862">Zinc</keyword>
<sequence>MNVSIPLRSGPNEMRLYYMIGAFLTWDQSIFTYSQGMGKPTEVPTPIFLIDHPEGKVLFETGLHRNVAVDAEGHWGWRARDWKPRMTSDQAVECQLDKLGVSPDDIRYVVLSCLLPDHAGGMRAFPNATFIVQFRELQDAWWPDRRVLDAYHFEDIKPTRDFKFWELHDEDLDIYGDGSIEVLFTPHHTRGEQTMIVRLPNTGTIVLPAGVISWAANLEQWVMTGTPAVAPTVAYASMDRLKHVIDRENAMIIHDHDPEQWKTLKKAPEFYD</sequence>
<keyword evidence="3" id="KW-0479">Metal-binding</keyword>
<dbReference type="PANTHER" id="PTHR42978">
    <property type="entry name" value="QUORUM-QUENCHING LACTONASE YTNP-RELATED-RELATED"/>
    <property type="match status" value="1"/>
</dbReference>
<dbReference type="CDD" id="cd07729">
    <property type="entry name" value="AHL_lactonase_MBL-fold"/>
    <property type="match status" value="1"/>
</dbReference>
<organism evidence="7">
    <name type="scientific">marine metagenome</name>
    <dbReference type="NCBI Taxonomy" id="408172"/>
    <lineage>
        <taxon>unclassified sequences</taxon>
        <taxon>metagenomes</taxon>
        <taxon>ecological metagenomes</taxon>
    </lineage>
</organism>
<dbReference type="InterPro" id="IPR036866">
    <property type="entry name" value="RibonucZ/Hydroxyglut_hydro"/>
</dbReference>
<dbReference type="InterPro" id="IPR051013">
    <property type="entry name" value="MBL_superfamily_lactonases"/>
</dbReference>
<accession>A0A382DV74</accession>
<dbReference type="AlphaFoldDB" id="A0A382DV74"/>
<dbReference type="Pfam" id="PF00753">
    <property type="entry name" value="Lactamase_B"/>
    <property type="match status" value="1"/>
</dbReference>
<dbReference type="GO" id="GO:0016787">
    <property type="term" value="F:hydrolase activity"/>
    <property type="evidence" value="ECO:0007669"/>
    <property type="project" value="UniProtKB-KW"/>
</dbReference>
<dbReference type="GO" id="GO:0046872">
    <property type="term" value="F:metal ion binding"/>
    <property type="evidence" value="ECO:0007669"/>
    <property type="project" value="UniProtKB-KW"/>
</dbReference>
<reference evidence="7" key="1">
    <citation type="submission" date="2018-05" db="EMBL/GenBank/DDBJ databases">
        <authorList>
            <person name="Lanie J.A."/>
            <person name="Ng W.-L."/>
            <person name="Kazmierczak K.M."/>
            <person name="Andrzejewski T.M."/>
            <person name="Davidsen T.M."/>
            <person name="Wayne K.J."/>
            <person name="Tettelin H."/>
            <person name="Glass J.I."/>
            <person name="Rusch D."/>
            <person name="Podicherti R."/>
            <person name="Tsui H.-C.T."/>
            <person name="Winkler M.E."/>
        </authorList>
    </citation>
    <scope>NUCLEOTIDE SEQUENCE</scope>
</reference>
<dbReference type="SUPFAM" id="SSF56281">
    <property type="entry name" value="Metallo-hydrolase/oxidoreductase"/>
    <property type="match status" value="1"/>
</dbReference>
<comment type="similarity">
    <text evidence="2">Belongs to the metallo-beta-lactamase superfamily.</text>
</comment>
<dbReference type="PANTHER" id="PTHR42978:SF2">
    <property type="entry name" value="102 KBASES UNSTABLE REGION: FROM 1 TO 119443"/>
    <property type="match status" value="1"/>
</dbReference>
<dbReference type="InterPro" id="IPR001279">
    <property type="entry name" value="Metallo-B-lactamas"/>
</dbReference>
<proteinExistence type="inferred from homology"/>
<evidence type="ECO:0000313" key="7">
    <source>
        <dbReference type="EMBL" id="SVB42175.1"/>
    </source>
</evidence>
<gene>
    <name evidence="7" type="ORF">METZ01_LOCUS195029</name>
</gene>
<evidence type="ECO:0000256" key="5">
    <source>
        <dbReference type="ARBA" id="ARBA00022833"/>
    </source>
</evidence>
<evidence type="ECO:0000256" key="2">
    <source>
        <dbReference type="ARBA" id="ARBA00007749"/>
    </source>
</evidence>
<evidence type="ECO:0000256" key="4">
    <source>
        <dbReference type="ARBA" id="ARBA00022801"/>
    </source>
</evidence>
<evidence type="ECO:0000256" key="3">
    <source>
        <dbReference type="ARBA" id="ARBA00022723"/>
    </source>
</evidence>
<evidence type="ECO:0000259" key="6">
    <source>
        <dbReference type="Pfam" id="PF00753"/>
    </source>
</evidence>
<dbReference type="Gene3D" id="3.60.15.10">
    <property type="entry name" value="Ribonuclease Z/Hydroxyacylglutathione hydrolase-like"/>
    <property type="match status" value="1"/>
</dbReference>
<evidence type="ECO:0000256" key="1">
    <source>
        <dbReference type="ARBA" id="ARBA00001947"/>
    </source>
</evidence>
<name>A0A382DV74_9ZZZZ</name>
<keyword evidence="4" id="KW-0378">Hydrolase</keyword>
<comment type="cofactor">
    <cofactor evidence="1">
        <name>Zn(2+)</name>
        <dbReference type="ChEBI" id="CHEBI:29105"/>
    </cofactor>
</comment>